<name>A0A158G174_9BURK</name>
<dbReference type="InterPro" id="IPR035979">
    <property type="entry name" value="RBD_domain_sf"/>
</dbReference>
<accession>A0A158G174</accession>
<proteinExistence type="predicted"/>
<dbReference type="Proteomes" id="UP000054977">
    <property type="component" value="Unassembled WGS sequence"/>
</dbReference>
<keyword evidence="2" id="KW-1185">Reference proteome</keyword>
<dbReference type="SUPFAM" id="SSF54928">
    <property type="entry name" value="RNA-binding domain, RBD"/>
    <property type="match status" value="1"/>
</dbReference>
<protein>
    <recommendedName>
        <fullName evidence="3">RNA-binding protein</fullName>
    </recommendedName>
</protein>
<evidence type="ECO:0000313" key="2">
    <source>
        <dbReference type="Proteomes" id="UP000054977"/>
    </source>
</evidence>
<gene>
    <name evidence="1" type="ORF">AWB65_01492</name>
</gene>
<dbReference type="OrthoDB" id="8853072at2"/>
<sequence length="85" mass="9761">MAELWIGNVADDVTDEEIKEFLIRYGFPAFDEIQRVPGAGSRPAVLLTFNNVEPHSLRSLEGRVHNLFWKNRTINVNVVPPREEE</sequence>
<evidence type="ECO:0000313" key="1">
    <source>
        <dbReference type="EMBL" id="SAL25844.1"/>
    </source>
</evidence>
<comment type="caution">
    <text evidence="1">The sequence shown here is derived from an EMBL/GenBank/DDBJ whole genome shotgun (WGS) entry which is preliminary data.</text>
</comment>
<reference evidence="1" key="1">
    <citation type="submission" date="2016-01" db="EMBL/GenBank/DDBJ databases">
        <authorList>
            <person name="Peeters C."/>
        </authorList>
    </citation>
    <scope>NUCLEOTIDE SEQUENCE [LARGE SCALE GENOMIC DNA]</scope>
    <source>
        <strain evidence="1">LMG 22934</strain>
    </source>
</reference>
<dbReference type="RefSeq" id="WP_087666518.1">
    <property type="nucleotide sequence ID" value="NZ_FCNW02000004.1"/>
</dbReference>
<organism evidence="1 2">
    <name type="scientific">Caballeronia humi</name>
    <dbReference type="NCBI Taxonomy" id="326474"/>
    <lineage>
        <taxon>Bacteria</taxon>
        <taxon>Pseudomonadati</taxon>
        <taxon>Pseudomonadota</taxon>
        <taxon>Betaproteobacteria</taxon>
        <taxon>Burkholderiales</taxon>
        <taxon>Burkholderiaceae</taxon>
        <taxon>Caballeronia</taxon>
    </lineage>
</organism>
<dbReference type="GO" id="GO:0003676">
    <property type="term" value="F:nucleic acid binding"/>
    <property type="evidence" value="ECO:0007669"/>
    <property type="project" value="InterPro"/>
</dbReference>
<evidence type="ECO:0008006" key="3">
    <source>
        <dbReference type="Google" id="ProtNLM"/>
    </source>
</evidence>
<dbReference type="STRING" id="326474.AWB65_01492"/>
<dbReference type="EMBL" id="FCNW02000004">
    <property type="protein sequence ID" value="SAL25844.1"/>
    <property type="molecule type" value="Genomic_DNA"/>
</dbReference>
<dbReference type="CDD" id="cd00590">
    <property type="entry name" value="RRM_SF"/>
    <property type="match status" value="1"/>
</dbReference>
<dbReference type="AlphaFoldDB" id="A0A158G174"/>